<proteinExistence type="predicted"/>
<dbReference type="EMBL" id="CP026604">
    <property type="protein sequence ID" value="AWB66438.1"/>
    <property type="molecule type" value="Genomic_DNA"/>
</dbReference>
<dbReference type="Proteomes" id="UP000244441">
    <property type="component" value="Chromosome"/>
</dbReference>
<gene>
    <name evidence="1" type="ORF">C2869_08365</name>
</gene>
<dbReference type="InterPro" id="IPR023214">
    <property type="entry name" value="HAD_sf"/>
</dbReference>
<reference evidence="1 2" key="1">
    <citation type="submission" date="2018-01" db="EMBL/GenBank/DDBJ databases">
        <title>Genome sequence of a Cantenovulum-like bacteria.</title>
        <authorList>
            <person name="Tan W.R."/>
            <person name="Lau N.-S."/>
            <person name="Go F."/>
            <person name="Amirul A.-A.A."/>
        </authorList>
    </citation>
    <scope>NUCLEOTIDE SEQUENCE [LARGE SCALE GENOMIC DNA]</scope>
    <source>
        <strain evidence="1 2">CCB-QB4</strain>
    </source>
</reference>
<dbReference type="KEGG" id="cate:C2869_08365"/>
<dbReference type="Gene3D" id="3.40.50.1000">
    <property type="entry name" value="HAD superfamily/HAD-like"/>
    <property type="match status" value="1"/>
</dbReference>
<dbReference type="AlphaFoldDB" id="A0A2S0VQF2"/>
<organism evidence="1 2">
    <name type="scientific">Saccharobesus litoralis</name>
    <dbReference type="NCBI Taxonomy" id="2172099"/>
    <lineage>
        <taxon>Bacteria</taxon>
        <taxon>Pseudomonadati</taxon>
        <taxon>Pseudomonadota</taxon>
        <taxon>Gammaproteobacteria</taxon>
        <taxon>Alteromonadales</taxon>
        <taxon>Alteromonadaceae</taxon>
        <taxon>Saccharobesus</taxon>
    </lineage>
</organism>
<keyword evidence="2" id="KW-1185">Reference proteome</keyword>
<evidence type="ECO:0000313" key="2">
    <source>
        <dbReference type="Proteomes" id="UP000244441"/>
    </source>
</evidence>
<accession>A0A2S0VQF2</accession>
<dbReference type="Pfam" id="PF12710">
    <property type="entry name" value="HAD"/>
    <property type="match status" value="1"/>
</dbReference>
<evidence type="ECO:0000313" key="1">
    <source>
        <dbReference type="EMBL" id="AWB66438.1"/>
    </source>
</evidence>
<dbReference type="InterPro" id="IPR036412">
    <property type="entry name" value="HAD-like_sf"/>
</dbReference>
<protein>
    <submittedName>
        <fullName evidence="1">Haloacid dehalogenase</fullName>
    </submittedName>
</protein>
<name>A0A2S0VQF2_9ALTE</name>
<dbReference type="RefSeq" id="WP_108602501.1">
    <property type="nucleotide sequence ID" value="NZ_CP026604.1"/>
</dbReference>
<dbReference type="SUPFAM" id="SSF56784">
    <property type="entry name" value="HAD-like"/>
    <property type="match status" value="1"/>
</dbReference>
<dbReference type="OrthoDB" id="9799365at2"/>
<sequence>MAQDPLPSWQDGALKSAILAFVDQVTDPNSSKYVVPNLRVATFDHDGTLFVEKPLNAQITFVKQKLFDEGDNPVMAPPNASFFDRLENKLANWMQDIESDLENISNAIFKDITPAQFRAAAGAWIRSAVHPRFQQIYQSLTYKPMLELLALLQDQQFIIYIVTGSSTDFIRQWSDETYNIGEQRILGSSLKTSLEEKDGKLKLVLEPIPFYFSNGANKVKSIERNIALQPIFAFGNSRGDIEMLRWAGQATTSFCGLVHHTDAEREYAYSPDPELFTGKSTLDQAQDYGWHVVDMKNDWLTVF</sequence>